<dbReference type="Gene3D" id="3.40.50.720">
    <property type="entry name" value="NAD(P)-binding Rossmann-like Domain"/>
    <property type="match status" value="1"/>
</dbReference>
<evidence type="ECO:0000313" key="7">
    <source>
        <dbReference type="Proteomes" id="UP000041254"/>
    </source>
</evidence>
<evidence type="ECO:0000256" key="1">
    <source>
        <dbReference type="ARBA" id="ARBA00009463"/>
    </source>
</evidence>
<dbReference type="InterPro" id="IPR036291">
    <property type="entry name" value="NAD(P)-bd_dom_sf"/>
</dbReference>
<evidence type="ECO:0000259" key="5">
    <source>
        <dbReference type="Pfam" id="PF02737"/>
    </source>
</evidence>
<dbReference type="SUPFAM" id="SSF48179">
    <property type="entry name" value="6-phosphogluconate dehydrogenase C-terminal domain-like"/>
    <property type="match status" value="1"/>
</dbReference>
<dbReference type="InterPro" id="IPR008927">
    <property type="entry name" value="6-PGluconate_DH-like_C_sf"/>
</dbReference>
<dbReference type="AlphaFoldDB" id="A0A0G4END0"/>
<dbReference type="PROSITE" id="PS51257">
    <property type="entry name" value="PROKAR_LIPOPROTEIN"/>
    <property type="match status" value="1"/>
</dbReference>
<name>A0A0G4END0_VITBC</name>
<dbReference type="InterPro" id="IPR006108">
    <property type="entry name" value="3HC_DH_C"/>
</dbReference>
<comment type="similarity">
    <text evidence="1">Belongs to the 3-hydroxyacyl-CoA dehydrogenase family.</text>
</comment>
<evidence type="ECO:0008006" key="8">
    <source>
        <dbReference type="Google" id="ProtNLM"/>
    </source>
</evidence>
<evidence type="ECO:0000256" key="3">
    <source>
        <dbReference type="PIRSR" id="PIRSR000105-1"/>
    </source>
</evidence>
<dbReference type="SUPFAM" id="SSF51735">
    <property type="entry name" value="NAD(P)-binding Rossmann-fold domains"/>
    <property type="match status" value="1"/>
</dbReference>
<dbReference type="Proteomes" id="UP000041254">
    <property type="component" value="Unassembled WGS sequence"/>
</dbReference>
<dbReference type="VEuPathDB" id="CryptoDB:Vbra_20622"/>
<dbReference type="InterPro" id="IPR022694">
    <property type="entry name" value="3-OHacyl-CoA_DH"/>
</dbReference>
<dbReference type="PANTHER" id="PTHR48075:SF5">
    <property type="entry name" value="3-HYDROXYBUTYRYL-COA DEHYDROGENASE"/>
    <property type="match status" value="1"/>
</dbReference>
<dbReference type="PhylomeDB" id="A0A0G4END0"/>
<feature type="site" description="Important for catalytic activity" evidence="3">
    <location>
        <position position="147"/>
    </location>
</feature>
<dbReference type="GO" id="GO:0006631">
    <property type="term" value="P:fatty acid metabolic process"/>
    <property type="evidence" value="ECO:0007669"/>
    <property type="project" value="InterPro"/>
</dbReference>
<dbReference type="EMBL" id="CDMY01000278">
    <property type="protein sequence ID" value="CEL99342.1"/>
    <property type="molecule type" value="Genomic_DNA"/>
</dbReference>
<accession>A0A0G4END0</accession>
<dbReference type="Pfam" id="PF00725">
    <property type="entry name" value="3HCDH"/>
    <property type="match status" value="1"/>
</dbReference>
<dbReference type="InterPro" id="IPR006176">
    <property type="entry name" value="3-OHacyl-CoA_DH_NAD-bd"/>
</dbReference>
<evidence type="ECO:0000259" key="4">
    <source>
        <dbReference type="Pfam" id="PF00725"/>
    </source>
</evidence>
<gene>
    <name evidence="6" type="ORF">Vbra_20622</name>
</gene>
<dbReference type="STRING" id="1169540.A0A0G4END0"/>
<sequence length="323" mass="34441">MESRQRKVAVVGSGLMGSGIAACLAAGGGHEVYLTDTKDDALQKGLQKAKELAAFINDNGIPPAPPSGCGAIHAAPSLAEAVDGASFVFEAVFEDLSIKQGVFRQIERALVGKEAGEEALLCTNTSSLSITEIAAVLDRPGRFVAAHFIGPPHLVPLVEVCGGAKTDSSAVERVREFLQASGKRPVVLQKEIQGFIAARLQAALTRECTYLLQQGVASAECLDAAVYNGFGRRLNTIGPLQQADFAGVDLLVKTHSVMWPQLGAMTSDKMAEDLANKGRCGVKTGAGYYDWNENTIQEVTSRRDKELLRRLKQDFSPPVTDQT</sequence>
<dbReference type="InParanoid" id="A0A0G4END0"/>
<dbReference type="GO" id="GO:0070403">
    <property type="term" value="F:NAD+ binding"/>
    <property type="evidence" value="ECO:0007669"/>
    <property type="project" value="InterPro"/>
</dbReference>
<organism evidence="6 7">
    <name type="scientific">Vitrella brassicaformis (strain CCMP3155)</name>
    <dbReference type="NCBI Taxonomy" id="1169540"/>
    <lineage>
        <taxon>Eukaryota</taxon>
        <taxon>Sar</taxon>
        <taxon>Alveolata</taxon>
        <taxon>Colpodellida</taxon>
        <taxon>Vitrellaceae</taxon>
        <taxon>Vitrella</taxon>
    </lineage>
</organism>
<dbReference type="PANTHER" id="PTHR48075">
    <property type="entry name" value="3-HYDROXYACYL-COA DEHYDROGENASE FAMILY PROTEIN"/>
    <property type="match status" value="1"/>
</dbReference>
<feature type="domain" description="3-hydroxyacyl-CoA dehydrogenase NAD binding" evidence="5">
    <location>
        <begin position="7"/>
        <end position="190"/>
    </location>
</feature>
<evidence type="ECO:0000313" key="6">
    <source>
        <dbReference type="EMBL" id="CEL99342.1"/>
    </source>
</evidence>
<keyword evidence="7" id="KW-1185">Reference proteome</keyword>
<dbReference type="OMA" id="RDNCLTH"/>
<protein>
    <recommendedName>
        <fullName evidence="8">3-hydroxyacyl-CoA dehydrogenase NAD binding domain-containing protein</fullName>
    </recommendedName>
</protein>
<feature type="domain" description="3-hydroxyacyl-CoA dehydrogenase C-terminal" evidence="4">
    <location>
        <begin position="194"/>
        <end position="291"/>
    </location>
</feature>
<dbReference type="GO" id="GO:0016616">
    <property type="term" value="F:oxidoreductase activity, acting on the CH-OH group of donors, NAD or NADP as acceptor"/>
    <property type="evidence" value="ECO:0007669"/>
    <property type="project" value="InterPro"/>
</dbReference>
<dbReference type="Pfam" id="PF02737">
    <property type="entry name" value="3HCDH_N"/>
    <property type="match status" value="1"/>
</dbReference>
<keyword evidence="2" id="KW-0560">Oxidoreductase</keyword>
<proteinExistence type="inferred from homology"/>
<reference evidence="6 7" key="1">
    <citation type="submission" date="2014-11" db="EMBL/GenBank/DDBJ databases">
        <authorList>
            <person name="Zhu J."/>
            <person name="Qi W."/>
            <person name="Song R."/>
        </authorList>
    </citation>
    <scope>NUCLEOTIDE SEQUENCE [LARGE SCALE GENOMIC DNA]</scope>
</reference>
<dbReference type="InterPro" id="IPR013328">
    <property type="entry name" value="6PGD_dom2"/>
</dbReference>
<dbReference type="OrthoDB" id="2021159at2759"/>
<dbReference type="Gene3D" id="1.10.1040.10">
    <property type="entry name" value="N-(1-d-carboxylethyl)-l-norvaline Dehydrogenase, domain 2"/>
    <property type="match status" value="1"/>
</dbReference>
<evidence type="ECO:0000256" key="2">
    <source>
        <dbReference type="ARBA" id="ARBA00023002"/>
    </source>
</evidence>
<dbReference type="PIRSF" id="PIRSF000105">
    <property type="entry name" value="HCDH"/>
    <property type="match status" value="1"/>
</dbReference>